<dbReference type="AlphaFoldDB" id="A0A3S4W5F3"/>
<sequence>MLRAFTHCTPALERITSPGWDMTHRKRQNESMHVDHVIFASGPRGIKADVAHLAGRLGADFKEGGFHPRFGTRNYIIPLADSRYLEVVEVLDHPAAAKAPFGQAVRARSEMGGGWLGWAVSVDDIAPFEERLERSAVPGSRQFPDGRHLEWRQLGIKGLMADPQLPFFLQWVSNKQLRPSFLTSDLRLSGIQISGSANRLSEWLGVPVNDSLDGIHLDLIAPNGHPGITQVTFESPTKGIVVI</sequence>
<dbReference type="InterPro" id="IPR029068">
    <property type="entry name" value="Glyas_Bleomycin-R_OHBP_Dase"/>
</dbReference>
<evidence type="ECO:0000313" key="3">
    <source>
        <dbReference type="Proteomes" id="UP000273044"/>
    </source>
</evidence>
<dbReference type="PANTHER" id="PTHR40265:SF1">
    <property type="entry name" value="GLYOXALASE-LIKE DOMAIN-CONTAINING PROTEIN"/>
    <property type="match status" value="1"/>
</dbReference>
<reference evidence="2 3" key="1">
    <citation type="submission" date="2018-12" db="EMBL/GenBank/DDBJ databases">
        <authorList>
            <consortium name="Pathogen Informatics"/>
        </authorList>
    </citation>
    <scope>NUCLEOTIDE SEQUENCE [LARGE SCALE GENOMIC DNA]</scope>
    <source>
        <strain evidence="2 3">NCTC12967</strain>
    </source>
</reference>
<evidence type="ECO:0000259" key="1">
    <source>
        <dbReference type="Pfam" id="PF13468"/>
    </source>
</evidence>
<keyword evidence="3" id="KW-1185">Reference proteome</keyword>
<gene>
    <name evidence="2" type="ORF">NCTC12967_00424</name>
</gene>
<feature type="domain" description="Glyoxalase-like" evidence="1">
    <location>
        <begin position="34"/>
        <end position="203"/>
    </location>
</feature>
<accession>A0A3S4W5F3</accession>
<proteinExistence type="predicted"/>
<protein>
    <recommendedName>
        <fullName evidence="1">Glyoxalase-like domain-containing protein</fullName>
    </recommendedName>
</protein>
<evidence type="ECO:0000313" key="2">
    <source>
        <dbReference type="EMBL" id="VEH69160.1"/>
    </source>
</evidence>
<name>A0A3S4W5F3_9ACTN</name>
<dbReference type="EMBL" id="LR134406">
    <property type="protein sequence ID" value="VEH69160.1"/>
    <property type="molecule type" value="Genomic_DNA"/>
</dbReference>
<dbReference type="PANTHER" id="PTHR40265">
    <property type="entry name" value="BLL2707 PROTEIN"/>
    <property type="match status" value="1"/>
</dbReference>
<dbReference type="Pfam" id="PF13468">
    <property type="entry name" value="Glyoxalase_3"/>
    <property type="match status" value="1"/>
</dbReference>
<dbReference type="InterPro" id="IPR025870">
    <property type="entry name" value="Glyoxalase-like_dom"/>
</dbReference>
<dbReference type="Gene3D" id="3.10.180.10">
    <property type="entry name" value="2,3-Dihydroxybiphenyl 1,2-Dioxygenase, domain 1"/>
    <property type="match status" value="1"/>
</dbReference>
<organism evidence="2 3">
    <name type="scientific">Arachnia propionica</name>
    <dbReference type="NCBI Taxonomy" id="1750"/>
    <lineage>
        <taxon>Bacteria</taxon>
        <taxon>Bacillati</taxon>
        <taxon>Actinomycetota</taxon>
        <taxon>Actinomycetes</taxon>
        <taxon>Propionibacteriales</taxon>
        <taxon>Propionibacteriaceae</taxon>
        <taxon>Arachnia</taxon>
    </lineage>
</organism>
<dbReference type="Proteomes" id="UP000273044">
    <property type="component" value="Chromosome"/>
</dbReference>